<protein>
    <submittedName>
        <fullName evidence="1">Uncharacterized protein</fullName>
    </submittedName>
</protein>
<reference evidence="1 2" key="1">
    <citation type="submission" date="2024-02" db="EMBL/GenBank/DDBJ databases">
        <authorList>
            <person name="Daric V."/>
            <person name="Darras S."/>
        </authorList>
    </citation>
    <scope>NUCLEOTIDE SEQUENCE [LARGE SCALE GENOMIC DNA]</scope>
</reference>
<dbReference type="Proteomes" id="UP001642483">
    <property type="component" value="Unassembled WGS sequence"/>
</dbReference>
<accession>A0ABP0F2U7</accession>
<name>A0ABP0F2U7_CLALP</name>
<comment type="caution">
    <text evidence="1">The sequence shown here is derived from an EMBL/GenBank/DDBJ whole genome shotgun (WGS) entry which is preliminary data.</text>
</comment>
<sequence length="72" mass="8426">MRLERLIESRTKASLEPHAALRAAVGNPCSRVSKGDFFERTENEFCVTEKVPYSFSPDHNPFYDSRKFNRWC</sequence>
<keyword evidence="2" id="KW-1185">Reference proteome</keyword>
<gene>
    <name evidence="1" type="ORF">CVLEPA_LOCUS2442</name>
</gene>
<dbReference type="EMBL" id="CAWYQH010000001">
    <property type="protein sequence ID" value="CAK8672754.1"/>
    <property type="molecule type" value="Genomic_DNA"/>
</dbReference>
<proteinExistence type="predicted"/>
<evidence type="ECO:0000313" key="1">
    <source>
        <dbReference type="EMBL" id="CAK8672754.1"/>
    </source>
</evidence>
<evidence type="ECO:0000313" key="2">
    <source>
        <dbReference type="Proteomes" id="UP001642483"/>
    </source>
</evidence>
<organism evidence="1 2">
    <name type="scientific">Clavelina lepadiformis</name>
    <name type="common">Light-bulb sea squirt</name>
    <name type="synonym">Ascidia lepadiformis</name>
    <dbReference type="NCBI Taxonomy" id="159417"/>
    <lineage>
        <taxon>Eukaryota</taxon>
        <taxon>Metazoa</taxon>
        <taxon>Chordata</taxon>
        <taxon>Tunicata</taxon>
        <taxon>Ascidiacea</taxon>
        <taxon>Aplousobranchia</taxon>
        <taxon>Clavelinidae</taxon>
        <taxon>Clavelina</taxon>
    </lineage>
</organism>